<dbReference type="OrthoDB" id="5522406at2"/>
<dbReference type="STRING" id="1429043.X474_25020"/>
<gene>
    <name evidence="1" type="ORF">X474_25020</name>
</gene>
<dbReference type="RefSeq" id="WP_044352130.1">
    <property type="nucleotide sequence ID" value="NZ_AZAC01000056.1"/>
</dbReference>
<dbReference type="AlphaFoldDB" id="A0A0D2HLY9"/>
<protein>
    <submittedName>
        <fullName evidence="1">Uncharacterized protein</fullName>
    </submittedName>
</protein>
<evidence type="ECO:0000313" key="1">
    <source>
        <dbReference type="EMBL" id="KIX11603.1"/>
    </source>
</evidence>
<comment type="caution">
    <text evidence="1">The sequence shown here is derived from an EMBL/GenBank/DDBJ whole genome shotgun (WGS) entry which is preliminary data.</text>
</comment>
<proteinExistence type="predicted"/>
<dbReference type="Proteomes" id="UP000032233">
    <property type="component" value="Unassembled WGS sequence"/>
</dbReference>
<keyword evidence="2" id="KW-1185">Reference proteome</keyword>
<reference evidence="1 2" key="1">
    <citation type="submission" date="2013-11" db="EMBL/GenBank/DDBJ databases">
        <title>Metagenomic analysis of a methanogenic consortium involved in long chain n-alkane degradation.</title>
        <authorList>
            <person name="Davidova I.A."/>
            <person name="Callaghan A.V."/>
            <person name="Wawrik B."/>
            <person name="Pruitt S."/>
            <person name="Marks C."/>
            <person name="Duncan K.E."/>
            <person name="Suflita J.M."/>
        </authorList>
    </citation>
    <scope>NUCLEOTIDE SEQUENCE [LARGE SCALE GENOMIC DNA]</scope>
    <source>
        <strain evidence="1 2">SPR</strain>
    </source>
</reference>
<evidence type="ECO:0000313" key="2">
    <source>
        <dbReference type="Proteomes" id="UP000032233"/>
    </source>
</evidence>
<organism evidence="1 2">
    <name type="scientific">Dethiosulfatarculus sandiegensis</name>
    <dbReference type="NCBI Taxonomy" id="1429043"/>
    <lineage>
        <taxon>Bacteria</taxon>
        <taxon>Pseudomonadati</taxon>
        <taxon>Thermodesulfobacteriota</taxon>
        <taxon>Desulfarculia</taxon>
        <taxon>Desulfarculales</taxon>
        <taxon>Desulfarculaceae</taxon>
        <taxon>Dethiosulfatarculus</taxon>
    </lineage>
</organism>
<accession>A0A0D2HLY9</accession>
<dbReference type="EMBL" id="AZAC01000056">
    <property type="protein sequence ID" value="KIX11603.1"/>
    <property type="molecule type" value="Genomic_DNA"/>
</dbReference>
<sequence>MNQYELEPDMSMRVDSCQRVIHDVSERLSLEEVNPRIKYQLKRLDELLSLIDHQAVREQDILRIERSTNLLMKELRLVFTHQKIGALYEESIQ</sequence>
<dbReference type="InParanoid" id="A0A0D2HLY9"/>
<name>A0A0D2HLY9_9BACT</name>